<feature type="domain" description="Rieske" evidence="7">
    <location>
        <begin position="182"/>
        <end position="285"/>
    </location>
</feature>
<dbReference type="InterPro" id="IPR017941">
    <property type="entry name" value="Rieske_2Fe-2S"/>
</dbReference>
<keyword evidence="1" id="KW-0001">2Fe-2S</keyword>
<dbReference type="Pfam" id="PF09990">
    <property type="entry name" value="DUF2231"/>
    <property type="match status" value="1"/>
</dbReference>
<dbReference type="SUPFAM" id="SSF50022">
    <property type="entry name" value="ISP domain"/>
    <property type="match status" value="1"/>
</dbReference>
<dbReference type="RefSeq" id="WP_163204637.1">
    <property type="nucleotide sequence ID" value="NZ_JAAGWG010000012.1"/>
</dbReference>
<dbReference type="PANTHER" id="PTHR21496">
    <property type="entry name" value="FERREDOXIN-RELATED"/>
    <property type="match status" value="1"/>
</dbReference>
<dbReference type="InterPro" id="IPR036922">
    <property type="entry name" value="Rieske_2Fe-2S_sf"/>
</dbReference>
<evidence type="ECO:0000256" key="1">
    <source>
        <dbReference type="ARBA" id="ARBA00022714"/>
    </source>
</evidence>
<gene>
    <name evidence="8" type="ORF">GCU60_09730</name>
</gene>
<comment type="caution">
    <text evidence="8">The sequence shown here is derived from an EMBL/GenBank/DDBJ whole genome shotgun (WGS) entry which is preliminary data.</text>
</comment>
<dbReference type="Pfam" id="PF00355">
    <property type="entry name" value="Rieske"/>
    <property type="match status" value="1"/>
</dbReference>
<comment type="cofactor">
    <cofactor evidence="5">
        <name>[2Fe-2S] cluster</name>
        <dbReference type="ChEBI" id="CHEBI:190135"/>
    </cofactor>
</comment>
<dbReference type="GO" id="GO:0051537">
    <property type="term" value="F:2 iron, 2 sulfur cluster binding"/>
    <property type="evidence" value="ECO:0007669"/>
    <property type="project" value="UniProtKB-KW"/>
</dbReference>
<reference evidence="8 9" key="1">
    <citation type="submission" date="2019-12" db="EMBL/GenBank/DDBJ databases">
        <title>the WGS of Blastococcus saxobsidens 67B17.</title>
        <authorList>
            <person name="Jiang Z."/>
        </authorList>
    </citation>
    <scope>NUCLEOTIDE SEQUENCE [LARGE SCALE GENOMIC DNA]</scope>
    <source>
        <strain evidence="8 9">67B17</strain>
    </source>
</reference>
<evidence type="ECO:0000256" key="4">
    <source>
        <dbReference type="ARBA" id="ARBA00023014"/>
    </source>
</evidence>
<sequence length="292" mass="30037">MSLMGFLDRVADVSAFDKAIEPARSAVQKGLKPAVKDLLHGTWLGHPLHPVLVQVPVGSWVSAGILDAVPRLRPAATVLIGTGVAAAVPAALSGAADWSEQGTGVRRLGALHAVLNTAALGLYVGSLVARGKGRDGLGRLLSYGGLGLAGGSAAIGGHMSYAQSSGASHAATAVRALSTDWIDLGPLDDLPEGRPTMRSGKGGSMAVPLAVVRRGGRVDVFVAACSHLSGPLDEGVVETVRGSDCLVCPWHGSAFDLDDGQPRRGPAANPQEKLEVRMEAGRVMARVPSRHR</sequence>
<keyword evidence="4" id="KW-0411">Iron-sulfur</keyword>
<dbReference type="PROSITE" id="PS51296">
    <property type="entry name" value="RIESKE"/>
    <property type="match status" value="1"/>
</dbReference>
<comment type="similarity">
    <text evidence="6">Belongs to the bacterial ring-hydroxylating dioxygenase ferredoxin component family.</text>
</comment>
<organism evidence="8 9">
    <name type="scientific">Blastococcus saxobsidens</name>
    <dbReference type="NCBI Taxonomy" id="138336"/>
    <lineage>
        <taxon>Bacteria</taxon>
        <taxon>Bacillati</taxon>
        <taxon>Actinomycetota</taxon>
        <taxon>Actinomycetes</taxon>
        <taxon>Geodermatophilales</taxon>
        <taxon>Geodermatophilaceae</taxon>
        <taxon>Blastococcus</taxon>
    </lineage>
</organism>
<evidence type="ECO:0000256" key="3">
    <source>
        <dbReference type="ARBA" id="ARBA00023004"/>
    </source>
</evidence>
<proteinExistence type="inferred from homology"/>
<dbReference type="Proteomes" id="UP000479241">
    <property type="component" value="Unassembled WGS sequence"/>
</dbReference>
<evidence type="ECO:0000259" key="7">
    <source>
        <dbReference type="PROSITE" id="PS51296"/>
    </source>
</evidence>
<keyword evidence="2" id="KW-0479">Metal-binding</keyword>
<evidence type="ECO:0000256" key="6">
    <source>
        <dbReference type="ARBA" id="ARBA00038001"/>
    </source>
</evidence>
<dbReference type="GO" id="GO:0046872">
    <property type="term" value="F:metal ion binding"/>
    <property type="evidence" value="ECO:0007669"/>
    <property type="project" value="UniProtKB-KW"/>
</dbReference>
<dbReference type="GO" id="GO:0004497">
    <property type="term" value="F:monooxygenase activity"/>
    <property type="evidence" value="ECO:0007669"/>
    <property type="project" value="UniProtKB-ARBA"/>
</dbReference>
<evidence type="ECO:0000313" key="9">
    <source>
        <dbReference type="Proteomes" id="UP000479241"/>
    </source>
</evidence>
<dbReference type="CDD" id="cd03467">
    <property type="entry name" value="Rieske"/>
    <property type="match status" value="1"/>
</dbReference>
<protein>
    <submittedName>
        <fullName evidence="8">Rieske (2Fe-2S) protein</fullName>
    </submittedName>
</protein>
<evidence type="ECO:0000256" key="2">
    <source>
        <dbReference type="ARBA" id="ARBA00022723"/>
    </source>
</evidence>
<dbReference type="EMBL" id="JAAGWG010000012">
    <property type="protein sequence ID" value="NEK86038.1"/>
    <property type="molecule type" value="Genomic_DNA"/>
</dbReference>
<name>A0A6L9W231_9ACTN</name>
<evidence type="ECO:0000256" key="5">
    <source>
        <dbReference type="ARBA" id="ARBA00034078"/>
    </source>
</evidence>
<dbReference type="GO" id="GO:0016705">
    <property type="term" value="F:oxidoreductase activity, acting on paired donors, with incorporation or reduction of molecular oxygen"/>
    <property type="evidence" value="ECO:0007669"/>
    <property type="project" value="UniProtKB-ARBA"/>
</dbReference>
<keyword evidence="3" id="KW-0408">Iron</keyword>
<dbReference type="AlphaFoldDB" id="A0A6L9W231"/>
<evidence type="ECO:0000313" key="8">
    <source>
        <dbReference type="EMBL" id="NEK86038.1"/>
    </source>
</evidence>
<dbReference type="InterPro" id="IPR019251">
    <property type="entry name" value="DUF2231_TM"/>
</dbReference>
<accession>A0A6L9W231</accession>
<dbReference type="Gene3D" id="2.102.10.10">
    <property type="entry name" value="Rieske [2Fe-2S] iron-sulphur domain"/>
    <property type="match status" value="1"/>
</dbReference>
<dbReference type="PANTHER" id="PTHR21496:SF0">
    <property type="entry name" value="RIESKE DOMAIN-CONTAINING PROTEIN"/>
    <property type="match status" value="1"/>
</dbReference>